<proteinExistence type="predicted"/>
<accession>A0A8K1GM70</accession>
<sequence>MGFVDPKCGWGNGDPIFVPLDLETLSHAGEIFLIGFRHFPLSCLQVHDLKPLQGGEGQAPGCAQAGVTDCGFVPVDDILLLLGLLQSFFDLGLGVLVDLTAGLAQVAQAEPKVLLVGVLLNLPKAHPVGLSTDLSAQVFLHLLAPLGPPLLPQPIQRQRLHQGGLLPLVKLVFDLFLQLIAHLPILALMEAVHPGCKSALDCHTWHHCSPQIQRLGPDDVSVVDGAGVGQDGGGGEARQSLALGPQQEDVAGQQLGQQSEVPCHPHVLGSCGGSKDEGEVGG</sequence>
<keyword evidence="3" id="KW-1185">Reference proteome</keyword>
<comment type="caution">
    <text evidence="2">The sequence shown here is derived from an EMBL/GenBank/DDBJ whole genome shotgun (WGS) entry which is preliminary data.</text>
</comment>
<reference evidence="2" key="1">
    <citation type="submission" date="2019-04" db="EMBL/GenBank/DDBJ databases">
        <title>Genome assembly of Zosterops borbonicus 15179.</title>
        <authorList>
            <person name="Leroy T."/>
            <person name="Anselmetti Y."/>
            <person name="Tilak M.-K."/>
            <person name="Nabholz B."/>
        </authorList>
    </citation>
    <scope>NUCLEOTIDE SEQUENCE</scope>
    <source>
        <strain evidence="2">HGM_15179</strain>
        <tissue evidence="2">Muscle</tissue>
    </source>
</reference>
<name>A0A8K1GM70_9PASS</name>
<evidence type="ECO:0000313" key="3">
    <source>
        <dbReference type="Proteomes" id="UP000796761"/>
    </source>
</evidence>
<feature type="compositionally biased region" description="Gly residues" evidence="1">
    <location>
        <begin position="226"/>
        <end position="236"/>
    </location>
</feature>
<dbReference type="Proteomes" id="UP000796761">
    <property type="component" value="Unassembled WGS sequence"/>
</dbReference>
<protein>
    <submittedName>
        <fullName evidence="2">Uncharacterized protein</fullName>
    </submittedName>
</protein>
<evidence type="ECO:0000256" key="1">
    <source>
        <dbReference type="SAM" id="MobiDB-lite"/>
    </source>
</evidence>
<dbReference type="EMBL" id="SWJQ01000152">
    <property type="protein sequence ID" value="TRZ20351.1"/>
    <property type="molecule type" value="Genomic_DNA"/>
</dbReference>
<gene>
    <name evidence="2" type="ORF">HGM15179_006774</name>
</gene>
<evidence type="ECO:0000313" key="2">
    <source>
        <dbReference type="EMBL" id="TRZ20351.1"/>
    </source>
</evidence>
<organism evidence="2 3">
    <name type="scientific">Zosterops borbonicus</name>
    <dbReference type="NCBI Taxonomy" id="364589"/>
    <lineage>
        <taxon>Eukaryota</taxon>
        <taxon>Metazoa</taxon>
        <taxon>Chordata</taxon>
        <taxon>Craniata</taxon>
        <taxon>Vertebrata</taxon>
        <taxon>Euteleostomi</taxon>
        <taxon>Archelosauria</taxon>
        <taxon>Archosauria</taxon>
        <taxon>Dinosauria</taxon>
        <taxon>Saurischia</taxon>
        <taxon>Theropoda</taxon>
        <taxon>Coelurosauria</taxon>
        <taxon>Aves</taxon>
        <taxon>Neognathae</taxon>
        <taxon>Neoaves</taxon>
        <taxon>Telluraves</taxon>
        <taxon>Australaves</taxon>
        <taxon>Passeriformes</taxon>
        <taxon>Sylvioidea</taxon>
        <taxon>Zosteropidae</taxon>
        <taxon>Zosterops</taxon>
    </lineage>
</organism>
<feature type="region of interest" description="Disordered" evidence="1">
    <location>
        <begin position="223"/>
        <end position="282"/>
    </location>
</feature>
<dbReference type="AlphaFoldDB" id="A0A8K1GM70"/>